<keyword evidence="2" id="KW-1185">Reference proteome</keyword>
<dbReference type="Proteomes" id="UP000297703">
    <property type="component" value="Unassembled WGS sequence"/>
</dbReference>
<evidence type="ECO:0000313" key="1">
    <source>
        <dbReference type="EMBL" id="TFK13031.1"/>
    </source>
</evidence>
<name>A0A4D9ENN5_9SAUR</name>
<dbReference type="AlphaFoldDB" id="A0A4D9ENN5"/>
<evidence type="ECO:0000313" key="2">
    <source>
        <dbReference type="Proteomes" id="UP000297703"/>
    </source>
</evidence>
<gene>
    <name evidence="1" type="ORF">DR999_PMT03452</name>
</gene>
<comment type="caution">
    <text evidence="1">The sequence shown here is derived from an EMBL/GenBank/DDBJ whole genome shotgun (WGS) entry which is preliminary data.</text>
</comment>
<sequence length="121" mass="12911">MHGCQQPLANGSPPFLGGLLSVNSSAFDKHWVATPKRCYQAEAGLFLFHTPVAAEQPISSNQMLQAAFPSLSAEFSPSPPPSRPPQHLVVATSPPTIACAQPPSQGQLHHVLFSLPFPPHQ</sequence>
<proteinExistence type="predicted"/>
<reference evidence="1 2" key="2">
    <citation type="submission" date="2019-04" db="EMBL/GenBank/DDBJ databases">
        <title>The genome sequence of big-headed turtle.</title>
        <authorList>
            <person name="Gong S."/>
        </authorList>
    </citation>
    <scope>NUCLEOTIDE SEQUENCE [LARGE SCALE GENOMIC DNA]</scope>
    <source>
        <strain evidence="1">DO16091913</strain>
        <tissue evidence="1">Muscle</tissue>
    </source>
</reference>
<accession>A0A4D9ENN5</accession>
<reference evidence="1 2" key="1">
    <citation type="submission" date="2019-04" db="EMBL/GenBank/DDBJ databases">
        <title>Draft genome of the big-headed turtle Platysternon megacephalum.</title>
        <authorList>
            <person name="Gong S."/>
        </authorList>
    </citation>
    <scope>NUCLEOTIDE SEQUENCE [LARGE SCALE GENOMIC DNA]</scope>
    <source>
        <strain evidence="1">DO16091913</strain>
        <tissue evidence="1">Muscle</tissue>
    </source>
</reference>
<organism evidence="1 2">
    <name type="scientific">Platysternon megacephalum</name>
    <name type="common">big-headed turtle</name>
    <dbReference type="NCBI Taxonomy" id="55544"/>
    <lineage>
        <taxon>Eukaryota</taxon>
        <taxon>Metazoa</taxon>
        <taxon>Chordata</taxon>
        <taxon>Craniata</taxon>
        <taxon>Vertebrata</taxon>
        <taxon>Euteleostomi</taxon>
        <taxon>Archelosauria</taxon>
        <taxon>Testudinata</taxon>
        <taxon>Testudines</taxon>
        <taxon>Cryptodira</taxon>
        <taxon>Durocryptodira</taxon>
        <taxon>Testudinoidea</taxon>
        <taxon>Platysternidae</taxon>
        <taxon>Platysternon</taxon>
    </lineage>
</organism>
<protein>
    <submittedName>
        <fullName evidence="1">Autism susceptibility protein 2</fullName>
    </submittedName>
</protein>
<dbReference type="EMBL" id="QXTE01000017">
    <property type="protein sequence ID" value="TFK13031.1"/>
    <property type="molecule type" value="Genomic_DNA"/>
</dbReference>